<evidence type="ECO:0000313" key="1">
    <source>
        <dbReference type="EMBL" id="MDU0244842.1"/>
    </source>
</evidence>
<sequence>MIQVYFITDRHKLEHPLFGITEQELHVMNNLPKGVLPDIDPYGDTMLYIDHINFISDNIQIMIGNKERQFCYDKEYNQLKELYEKFKSVTPKETTLFLVGD</sequence>
<accession>A0AAE4IH16</accession>
<name>A0AAE4IH16_BACUN</name>
<dbReference type="AlphaFoldDB" id="A0AAE4IH16"/>
<evidence type="ECO:0000313" key="2">
    <source>
        <dbReference type="Proteomes" id="UP001181247"/>
    </source>
</evidence>
<reference evidence="1" key="1">
    <citation type="submission" date="2023-10" db="EMBL/GenBank/DDBJ databases">
        <title>Genome of Potential pathogenic bacteria in Crohn's disease.</title>
        <authorList>
            <person name="Rodriguez-Palacios A."/>
        </authorList>
    </citation>
    <scope>NUCLEOTIDE SEQUENCE</scope>
    <source>
        <strain evidence="1">CavFT-hAR50</strain>
    </source>
</reference>
<dbReference type="RefSeq" id="WP_032938080.1">
    <property type="nucleotide sequence ID" value="NZ_JAWDEU010000002.1"/>
</dbReference>
<proteinExistence type="predicted"/>
<organism evidence="1 2">
    <name type="scientific">Bacteroides uniformis</name>
    <dbReference type="NCBI Taxonomy" id="820"/>
    <lineage>
        <taxon>Bacteria</taxon>
        <taxon>Pseudomonadati</taxon>
        <taxon>Bacteroidota</taxon>
        <taxon>Bacteroidia</taxon>
        <taxon>Bacteroidales</taxon>
        <taxon>Bacteroidaceae</taxon>
        <taxon>Bacteroides</taxon>
    </lineage>
</organism>
<dbReference type="Proteomes" id="UP001181247">
    <property type="component" value="Unassembled WGS sequence"/>
</dbReference>
<comment type="caution">
    <text evidence="1">The sequence shown here is derived from an EMBL/GenBank/DDBJ whole genome shotgun (WGS) entry which is preliminary data.</text>
</comment>
<dbReference type="EMBL" id="JAWDEU010000002">
    <property type="protein sequence ID" value="MDU0244842.1"/>
    <property type="molecule type" value="Genomic_DNA"/>
</dbReference>
<protein>
    <submittedName>
        <fullName evidence="1">Uncharacterized protein</fullName>
    </submittedName>
</protein>
<gene>
    <name evidence="1" type="ORF">RVH16_08960</name>
</gene>